<name>A0A4S2MXV5_9PEZI</name>
<dbReference type="InParanoid" id="A0A4S2MXV5"/>
<gene>
    <name evidence="2" type="ORF">EX30DRAFT_248685</name>
</gene>
<accession>A0A4S2MXV5</accession>
<sequence>MMSTLNPDEFRYRESSCFPVIVQRLEFCECEGRKTAIVQRSKALRRSPEFSISIPDLAHSPIFTAPEKQYYRLDLIPYSALSHPPHFRHLPPRPRPPPSPLSTTLLALFTPADIRRIVLVTTLPTLHPPALRPDLDNLRRRHRPIRRRRGPDRTLTWTEGALGAGTPGRGEEVETHVGVVDVGVIDVGGGGGSGGAAGEEVRRKRTVGIDRRR</sequence>
<protein>
    <submittedName>
        <fullName evidence="2">Uncharacterized protein</fullName>
    </submittedName>
</protein>
<feature type="region of interest" description="Disordered" evidence="1">
    <location>
        <begin position="190"/>
        <end position="213"/>
    </location>
</feature>
<reference evidence="2 3" key="1">
    <citation type="submission" date="2019-04" db="EMBL/GenBank/DDBJ databases">
        <title>Comparative genomics and transcriptomics to analyze fruiting body development in filamentous ascomycetes.</title>
        <authorList>
            <consortium name="DOE Joint Genome Institute"/>
            <person name="Lutkenhaus R."/>
            <person name="Traeger S."/>
            <person name="Breuer J."/>
            <person name="Kuo A."/>
            <person name="Lipzen A."/>
            <person name="Pangilinan J."/>
            <person name="Dilworth D."/>
            <person name="Sandor L."/>
            <person name="Poggeler S."/>
            <person name="Barry K."/>
            <person name="Grigoriev I.V."/>
            <person name="Nowrousian M."/>
        </authorList>
    </citation>
    <scope>NUCLEOTIDE SEQUENCE [LARGE SCALE GENOMIC DNA]</scope>
    <source>
        <strain evidence="2 3">CBS 389.68</strain>
    </source>
</reference>
<dbReference type="EMBL" id="ML220118">
    <property type="protein sequence ID" value="TGZ81548.1"/>
    <property type="molecule type" value="Genomic_DNA"/>
</dbReference>
<evidence type="ECO:0000313" key="3">
    <source>
        <dbReference type="Proteomes" id="UP000298138"/>
    </source>
</evidence>
<keyword evidence="3" id="KW-1185">Reference proteome</keyword>
<evidence type="ECO:0000256" key="1">
    <source>
        <dbReference type="SAM" id="MobiDB-lite"/>
    </source>
</evidence>
<proteinExistence type="predicted"/>
<dbReference type="AlphaFoldDB" id="A0A4S2MXV5"/>
<dbReference type="Proteomes" id="UP000298138">
    <property type="component" value="Unassembled WGS sequence"/>
</dbReference>
<organism evidence="2 3">
    <name type="scientific">Ascodesmis nigricans</name>
    <dbReference type="NCBI Taxonomy" id="341454"/>
    <lineage>
        <taxon>Eukaryota</taxon>
        <taxon>Fungi</taxon>
        <taxon>Dikarya</taxon>
        <taxon>Ascomycota</taxon>
        <taxon>Pezizomycotina</taxon>
        <taxon>Pezizomycetes</taxon>
        <taxon>Pezizales</taxon>
        <taxon>Ascodesmidaceae</taxon>
        <taxon>Ascodesmis</taxon>
    </lineage>
</organism>
<evidence type="ECO:0000313" key="2">
    <source>
        <dbReference type="EMBL" id="TGZ81548.1"/>
    </source>
</evidence>
<feature type="compositionally biased region" description="Basic and acidic residues" evidence="1">
    <location>
        <begin position="199"/>
        <end position="213"/>
    </location>
</feature>